<reference evidence="10 11" key="1">
    <citation type="submission" date="2016-07" db="EMBL/GenBank/DDBJ databases">
        <authorList>
            <person name="Townsley L."/>
            <person name="Shank E.A."/>
        </authorList>
    </citation>
    <scope>NUCLEOTIDE SEQUENCE [LARGE SCALE GENOMIC DNA]</scope>
    <source>
        <strain evidence="10 11">CH01</strain>
    </source>
</reference>
<organism evidence="10 11">
    <name type="scientific">Gottfriedia luciferensis</name>
    <dbReference type="NCBI Taxonomy" id="178774"/>
    <lineage>
        <taxon>Bacteria</taxon>
        <taxon>Bacillati</taxon>
        <taxon>Bacillota</taxon>
        <taxon>Bacilli</taxon>
        <taxon>Bacillales</taxon>
        <taxon>Bacillaceae</taxon>
        <taxon>Gottfriedia</taxon>
    </lineage>
</organism>
<comment type="caution">
    <text evidence="10">The sequence shown here is derived from an EMBL/GenBank/DDBJ whole genome shotgun (WGS) entry which is preliminary data.</text>
</comment>
<keyword evidence="11" id="KW-1185">Reference proteome</keyword>
<dbReference type="PANTHER" id="PTHR46566">
    <property type="entry name" value="1-PHOSPHOFRUCTOKINASE-RELATED"/>
    <property type="match status" value="1"/>
</dbReference>
<protein>
    <recommendedName>
        <fullName evidence="7">Tagatose-6-phosphate kinase</fullName>
        <ecNumber evidence="7">2.7.1.144</ecNumber>
    </recommendedName>
</protein>
<dbReference type="EC" id="2.7.1.144" evidence="7"/>
<comment type="pathway">
    <text evidence="7">Carbohydrate metabolism; D-tagatose 6-phosphate degradation; D-glyceraldehyde 3-phosphate and glycerone phosphate from D-tagatose 6-phosphate: step 1/2.</text>
</comment>
<gene>
    <name evidence="10" type="ORF">BED47_01850</name>
</gene>
<proteinExistence type="inferred from homology"/>
<dbReference type="EMBL" id="MDKC01000001">
    <property type="protein sequence ID" value="ODG93939.1"/>
    <property type="molecule type" value="Genomic_DNA"/>
</dbReference>
<dbReference type="InterPro" id="IPR017583">
    <property type="entry name" value="Tagatose/fructose_Pkinase"/>
</dbReference>
<name>A0ABX3A004_9BACI</name>
<evidence type="ECO:0000256" key="1">
    <source>
        <dbReference type="ARBA" id="ARBA00005380"/>
    </source>
</evidence>
<dbReference type="NCBIfam" id="TIGR03168">
    <property type="entry name" value="1-PFK"/>
    <property type="match status" value="1"/>
</dbReference>
<keyword evidence="5 7" id="KW-0067">ATP-binding</keyword>
<dbReference type="SUPFAM" id="SSF53613">
    <property type="entry name" value="Ribokinase-like"/>
    <property type="match status" value="1"/>
</dbReference>
<evidence type="ECO:0000313" key="10">
    <source>
        <dbReference type="EMBL" id="ODG93939.1"/>
    </source>
</evidence>
<evidence type="ECO:0000259" key="9">
    <source>
        <dbReference type="Pfam" id="PF00294"/>
    </source>
</evidence>
<dbReference type="NCBIfam" id="TIGR03828">
    <property type="entry name" value="pfkB"/>
    <property type="match status" value="1"/>
</dbReference>
<comment type="similarity">
    <text evidence="1">Belongs to the carbohydrate kinase pfkB family.</text>
</comment>
<dbReference type="PROSITE" id="PS00584">
    <property type="entry name" value="PFKB_KINASES_2"/>
    <property type="match status" value="1"/>
</dbReference>
<dbReference type="CDD" id="cd01164">
    <property type="entry name" value="FruK_PfkB_like"/>
    <property type="match status" value="1"/>
</dbReference>
<dbReference type="Gene3D" id="3.40.1190.20">
    <property type="match status" value="1"/>
</dbReference>
<keyword evidence="3 7" id="KW-0547">Nucleotide-binding</keyword>
<evidence type="ECO:0000256" key="2">
    <source>
        <dbReference type="ARBA" id="ARBA00022679"/>
    </source>
</evidence>
<comment type="catalytic activity">
    <reaction evidence="6 8">
        <text>beta-D-fructose 1-phosphate + ATP = beta-D-fructose 1,6-bisphosphate + ADP + H(+)</text>
        <dbReference type="Rhea" id="RHEA:14213"/>
        <dbReference type="ChEBI" id="CHEBI:15378"/>
        <dbReference type="ChEBI" id="CHEBI:30616"/>
        <dbReference type="ChEBI" id="CHEBI:32966"/>
        <dbReference type="ChEBI" id="CHEBI:138881"/>
        <dbReference type="ChEBI" id="CHEBI:456216"/>
        <dbReference type="EC" id="2.7.1.56"/>
    </reaction>
</comment>
<dbReference type="Pfam" id="PF00294">
    <property type="entry name" value="PfkB"/>
    <property type="match status" value="1"/>
</dbReference>
<evidence type="ECO:0000313" key="11">
    <source>
        <dbReference type="Proteomes" id="UP000094580"/>
    </source>
</evidence>
<keyword evidence="4 8" id="KW-0418">Kinase</keyword>
<accession>A0ABX3A004</accession>
<sequence length="303" mass="33146">MIYTVTLNPSIDYIVEVDDIGLGKINRMKRENKFPGGKGINVSRVLKRLDVESIALGFVGGFTGDFIKNVLENERVTSDFVQVEGDSRINIKLKSQLETEINGQGPAISEEKLDQFFYKLKQIKKGDYVVLAGSIPNTLPSDLYEQLTLWGQENGIHIIVDASGKVLLDVVKHRPFFIKPNHHELGDLFDVKITSIEQAIPYGKKLVKLGAQNVGISFAGDGAILITESSVYVSNVPKGEVINSVGAGDSLVAGFVGTYVKTNNIETAFKVGVASGSATAFSEDLTKREKIEELLNQVKIEKD</sequence>
<keyword evidence="2 7" id="KW-0808">Transferase</keyword>
<evidence type="ECO:0000256" key="6">
    <source>
        <dbReference type="ARBA" id="ARBA00047745"/>
    </source>
</evidence>
<dbReference type="InterPro" id="IPR002173">
    <property type="entry name" value="Carboh/pur_kinase_PfkB_CS"/>
</dbReference>
<evidence type="ECO:0000256" key="5">
    <source>
        <dbReference type="ARBA" id="ARBA00022840"/>
    </source>
</evidence>
<evidence type="ECO:0000256" key="8">
    <source>
        <dbReference type="RuleBase" id="RU369061"/>
    </source>
</evidence>
<keyword evidence="7" id="KW-0423">Lactose metabolism</keyword>
<comment type="function">
    <text evidence="8">Catalyzes the ATP-dependent phosphorylation of fructose-l-phosphate to fructose-l,6-bisphosphate.</text>
</comment>
<dbReference type="InterPro" id="IPR029056">
    <property type="entry name" value="Ribokinase-like"/>
</dbReference>
<dbReference type="PANTHER" id="PTHR46566:SF1">
    <property type="entry name" value="1-PHOSPHOFRUCTOKINASE"/>
    <property type="match status" value="1"/>
</dbReference>
<dbReference type="PIRSF" id="PIRSF000535">
    <property type="entry name" value="1PFK/6PFK/LacC"/>
    <property type="match status" value="1"/>
</dbReference>
<dbReference type="InterPro" id="IPR022463">
    <property type="entry name" value="1-PFruKinase"/>
</dbReference>
<dbReference type="InterPro" id="IPR011611">
    <property type="entry name" value="PfkB_dom"/>
</dbReference>
<dbReference type="Proteomes" id="UP000094580">
    <property type="component" value="Unassembled WGS sequence"/>
</dbReference>
<comment type="similarity">
    <text evidence="7">Belongs to the carbohydrate kinase PfkB family. LacC subfamily.</text>
</comment>
<comment type="catalytic activity">
    <reaction evidence="7">
        <text>D-tagatofuranose 6-phosphate + ATP = D-tagatofuranose 1,6-bisphosphate + ADP + H(+)</text>
        <dbReference type="Rhea" id="RHEA:12420"/>
        <dbReference type="ChEBI" id="CHEBI:15378"/>
        <dbReference type="ChEBI" id="CHEBI:30616"/>
        <dbReference type="ChEBI" id="CHEBI:58694"/>
        <dbReference type="ChEBI" id="CHEBI:58695"/>
        <dbReference type="ChEBI" id="CHEBI:456216"/>
        <dbReference type="EC" id="2.7.1.144"/>
    </reaction>
</comment>
<dbReference type="RefSeq" id="WP_069032117.1">
    <property type="nucleotide sequence ID" value="NZ_MDKC01000001.1"/>
</dbReference>
<evidence type="ECO:0000256" key="3">
    <source>
        <dbReference type="ARBA" id="ARBA00022741"/>
    </source>
</evidence>
<feature type="domain" description="Carbohydrate kinase PfkB" evidence="9">
    <location>
        <begin position="11"/>
        <end position="283"/>
    </location>
</feature>
<evidence type="ECO:0000256" key="7">
    <source>
        <dbReference type="PIRNR" id="PIRNR000535"/>
    </source>
</evidence>
<evidence type="ECO:0000256" key="4">
    <source>
        <dbReference type="ARBA" id="ARBA00022777"/>
    </source>
</evidence>